<proteinExistence type="predicted"/>
<evidence type="ECO:0000313" key="2">
    <source>
        <dbReference type="EMBL" id="PSN81689.1"/>
    </source>
</evidence>
<evidence type="ECO:0000313" key="3">
    <source>
        <dbReference type="Proteomes" id="UP000240880"/>
    </source>
</evidence>
<keyword evidence="1" id="KW-0472">Membrane</keyword>
<sequence>MSLEQEIESQISEQAQAKKEKAKPQYDYGLESVLPISEIINSIFLFLSKDWEEEDRKKLLLDDMESRNLNEMLTPYVFKLAMKLGLAITEISALVALGGLFLPRIFTYVTLSSKYSKKRKTEVKKEEPKENVLSG</sequence>
<dbReference type="Proteomes" id="UP000240880">
    <property type="component" value="Unassembled WGS sequence"/>
</dbReference>
<keyword evidence="1" id="KW-0812">Transmembrane</keyword>
<reference evidence="2 3" key="1">
    <citation type="submission" date="2017-04" db="EMBL/GenBank/DDBJ databases">
        <title>Novel microbial lineages endemic to geothermal iron-oxide mats fill important gaps in the evolutionary history of Archaea.</title>
        <authorList>
            <person name="Jay Z.J."/>
            <person name="Beam J.P."/>
            <person name="Dlakic M."/>
            <person name="Rusch D.B."/>
            <person name="Kozubal M.A."/>
            <person name="Inskeep W.P."/>
        </authorList>
    </citation>
    <scope>NUCLEOTIDE SEQUENCE [LARGE SCALE GENOMIC DNA]</scope>
    <source>
        <strain evidence="2">OSP_D</strain>
    </source>
</reference>
<keyword evidence="1" id="KW-1133">Transmembrane helix</keyword>
<dbReference type="AlphaFoldDB" id="A0A2R6A5P9"/>
<name>A0A2R6A5P9_9ARCH</name>
<gene>
    <name evidence="2" type="ORF">B9Q01_10700</name>
</gene>
<organism evidence="2 3">
    <name type="scientific">Candidatus Marsarchaeota G1 archaeon OSP_D</name>
    <dbReference type="NCBI Taxonomy" id="1978155"/>
    <lineage>
        <taxon>Archaea</taxon>
        <taxon>Candidatus Marsarchaeota</taxon>
        <taxon>Candidatus Marsarchaeota group 1</taxon>
    </lineage>
</organism>
<evidence type="ECO:0000256" key="1">
    <source>
        <dbReference type="SAM" id="Phobius"/>
    </source>
</evidence>
<accession>A0A2R6A5P9</accession>
<protein>
    <submittedName>
        <fullName evidence="2">Uncharacterized protein</fullName>
    </submittedName>
</protein>
<dbReference type="EMBL" id="NEXC01000185">
    <property type="protein sequence ID" value="PSN81689.1"/>
    <property type="molecule type" value="Genomic_DNA"/>
</dbReference>
<feature type="transmembrane region" description="Helical" evidence="1">
    <location>
        <begin position="91"/>
        <end position="111"/>
    </location>
</feature>
<comment type="caution">
    <text evidence="2">The sequence shown here is derived from an EMBL/GenBank/DDBJ whole genome shotgun (WGS) entry which is preliminary data.</text>
</comment>